<gene>
    <name evidence="2" type="ORF">TSYNT_7112</name>
</gene>
<feature type="chain" id="PRO_5006864894" evidence="1">
    <location>
        <begin position="26"/>
        <end position="176"/>
    </location>
</feature>
<dbReference type="RefSeq" id="WP_023062288.1">
    <property type="nucleotide sequence ID" value="NZ_DF977001.1"/>
</dbReference>
<proteinExistence type="predicted"/>
<reference evidence="2" key="1">
    <citation type="journal article" date="2016" name="Genome Announc.">
        <title>Draft Genome Sequence of the Syntrophic Lactate-Degrading Bacterium Tepidanaerobacter syntrophicus JLT.</title>
        <authorList>
            <person name="Matsuura N."/>
            <person name="Ohashi A."/>
            <person name="Tourlousse D.M."/>
            <person name="Sekiguchi Y."/>
        </authorList>
    </citation>
    <scope>NUCLEOTIDE SEQUENCE [LARGE SCALE GENOMIC DNA]</scope>
    <source>
        <strain evidence="2">JL</strain>
    </source>
</reference>
<dbReference type="EMBL" id="DF977001">
    <property type="protein sequence ID" value="GAQ25094.1"/>
    <property type="molecule type" value="Genomic_DNA"/>
</dbReference>
<accession>A0A0U9HF08</accession>
<dbReference type="AlphaFoldDB" id="A0A0U9HF08"/>
<keyword evidence="3" id="KW-1185">Reference proteome</keyword>
<organism evidence="2">
    <name type="scientific">Tepidanaerobacter syntrophicus</name>
    <dbReference type="NCBI Taxonomy" id="224999"/>
    <lineage>
        <taxon>Bacteria</taxon>
        <taxon>Bacillati</taxon>
        <taxon>Bacillota</taxon>
        <taxon>Clostridia</taxon>
        <taxon>Thermosediminibacterales</taxon>
        <taxon>Tepidanaerobacteraceae</taxon>
        <taxon>Tepidanaerobacter</taxon>
    </lineage>
</organism>
<evidence type="ECO:0000256" key="1">
    <source>
        <dbReference type="SAM" id="SignalP"/>
    </source>
</evidence>
<name>A0A0U9HF08_9FIRM</name>
<evidence type="ECO:0000313" key="2">
    <source>
        <dbReference type="EMBL" id="GAQ25094.1"/>
    </source>
</evidence>
<sequence>MNKRVLSVLIAIILVCSVMPIEALASQTSGSMTVSYTYTFTPDYTINIPASISINDSEVITFTAEKMDIGSDKEVHIKIDGEATYENGGNFYLYKDKGTENESKIPCSILRSNPSGSIGWTKINGLSNEDVAWFRDGDTNVRGYGALKFIPNVPSGSPYGTYTGTVYFKIELIDKS</sequence>
<evidence type="ECO:0000313" key="3">
    <source>
        <dbReference type="Proteomes" id="UP000062160"/>
    </source>
</evidence>
<dbReference type="Proteomes" id="UP000062160">
    <property type="component" value="Unassembled WGS sequence"/>
</dbReference>
<dbReference type="OrthoDB" id="9906490at2"/>
<feature type="signal peptide" evidence="1">
    <location>
        <begin position="1"/>
        <end position="25"/>
    </location>
</feature>
<protein>
    <submittedName>
        <fullName evidence="2">Uncharacterized protein</fullName>
    </submittedName>
</protein>
<keyword evidence="1" id="KW-0732">Signal</keyword>